<dbReference type="InterPro" id="IPR041286">
    <property type="entry name" value="MBG_2"/>
</dbReference>
<gene>
    <name evidence="2" type="ORF">SAMN02746064_02180</name>
</gene>
<evidence type="ECO:0000259" key="1">
    <source>
        <dbReference type="PROSITE" id="PS50041"/>
    </source>
</evidence>
<sequence>MKKRIISIILVLSMITAMLPVGGILTSASPANGLQTSGGTTSYNKNGEEVIIDSNLTIESISENISGANVMIRDVQDGDRLHFSNAYGITGTYSSVTGILSLSGTTTPANYQAALRSVAFSTTSNKENRTIDFVLGSSLYFEGHFYEYINHGSRITWTDAKNAAERRSFFGREGYLVTITNAEENEFVRSKTEALGWIGAQDINHPNGDWRWVTGPEGTEDNGKGLKFWSGYDNSANRGRLPNSAYNNSYSNWATGEPNNWNGIEDVAHIFGKGNNHGKWNDYAKDNTSVTSYIVEYGGMPNDIPISIQASKEIIITTIYTPSLSISITPTSAEHPADVTLTATLTGADRLSGKLIKFYNGDTLLGWANTDASGEATYTVNSPSAATYNYRAVFDKDENNESVSSSVSSFTVSKGTQSEVTFDDTNDIEKTYGDSSFTLPAVSGGSGTGNYNYRSSNSDTVTVSGNEVTITGAGEAIVYVKRLGDNNFNDSDEASVKIIVSQKPVTITGISASYKEYDGEDTATIINDSASISGVINGDAVSIDGSNATATFSNADAGTAKVVIFEGFALSGNHAGNYTLTAQPASTTANITPRKVTVSGITGLDKTYDGNKTATLDFTEIIFDRLLENDSLSITATGTYTSKNVQSDAIQIDLSGFQLSGTSVENYELATTGQQTTTSAKITPATITVTPESGQSKFYGQSDPPLTYSAKGAVGTETPAFTGNLARDPGESIANDYTIKLGTLKLDNNEPLIASNYQLEFDSQKDFEIKEYTTTAVATATPDGENDWFTTTPILSAPDGYHISISNTVTDNTWADTITLDDNDGIEKSATYYLRRNTGNDSEAISTSKTFNYKVDLTDPADLKATYGSSTLFKFLNTVTFGLFFNETTTVTLEATDATSGVNHFDVSFNGTPSKESIRVNKSGESFTFNIAPQFVGNFTVTATDMSGNVSDSISFEYMAVDNAAPTTPRVSATSNNGSHTTGTWSASDILATVSSSKADSGIAKYQYSNDNGVNWFDMNTTDKTDATYSTPYNAIEASLTVSDNQNETYQFRAISNSGLQSSVQDFAIKLDTMTPQISVVPYKSGDWTNENVTFTLGNDTAQLSGTSYQVSKGSNDYVDITTLGEAWDASSSTLTISTDTDTTYQFKAISGAGLSNESVVYDVKVDKTVPVISTPTGMPENWIREQQIMTFTVSENGSGIASVTVKNGETEITSIEGDTVNDITTYTFETTGNGNYTIDAVDNASNTAERKTISISKIDTDLPVIESVTGNATAWQNTDVTLTVTASDSGSGLAEAAYSFDGGATWQTEDTKVYNENQTIEAETIRIRDTAGNIQSYSSEIIITKIDKTNPEDPSIRLNGNDPDTGWYKEYPVIEITPADHIEGTSPETTYYKLWNTSAEVDNSEPNSGTKLIAQPTIDHDGVWKLKTWTSDEVGNTSTPVTITIQVDRRAPDGDIKINENSVKTFINTITFGLFFNKNVDITISASDSTSDVAKVEYYKSTDILDEQEVQDITSWVKYKYKITETAVDSARFIYYVRITDHANNVTYFASNGAIFDTIKPVIEGITTGAVYYVDQVVTVTDVNPDTVTLNGDAFKSGQKITGNIDKTYNFEATDKAGNRTTVTVTMKPIQNLAAAIDSLSVNNVVSSDKMAIEAVRSNVKSLLPTTDNGASQAQIDKLHSIIAKCNALLTKIQETGDKMSEVYTKTNGLTIDNVKSSDKGELESALSIVKNLLGTNNLTASEKLAMEQKKIDIENSLDRILEVENAVIKACDPVKDITEGNVRKIDKPALEQAMDDLQKILDKRTSNLTDAEIQEIKDQMNSITTIIKVLDEVAKVEVLIDNLPNSNAVSKADADAIFKAYDAYERLTGHQKELVNSTFKLKLDKVIEALKKELLYDAPTQTRVEGINGTVFDLRTKLVVRSVMDTLDLAIMQKFALSVEGVAEGQEIVDLYDIKLMLEGQSIQPEGMIKITLTLTDEQANFTNLQIVHIAEDGTITIIPSTVSGKTISFIIDHLSYYGIIGTPAKDPVPKEKDLVDIPRTGEVDTGRFLLLGLLSIALGGAVLKKKASENRRKS</sequence>
<accession>A0A1M4ZYI6</accession>
<dbReference type="Pfam" id="PF18657">
    <property type="entry name" value="YDG"/>
    <property type="match status" value="2"/>
</dbReference>
<dbReference type="InterPro" id="IPR001304">
    <property type="entry name" value="C-type_lectin-like"/>
</dbReference>
<dbReference type="Gene3D" id="2.60.40.10">
    <property type="entry name" value="Immunoglobulins"/>
    <property type="match status" value="1"/>
</dbReference>
<dbReference type="Pfam" id="PF16640">
    <property type="entry name" value="Big_3_5"/>
    <property type="match status" value="1"/>
</dbReference>
<dbReference type="RefSeq" id="WP_073272080.1">
    <property type="nucleotide sequence ID" value="NZ_FQTU01000021.1"/>
</dbReference>
<dbReference type="InterPro" id="IPR016187">
    <property type="entry name" value="CTDL_fold"/>
</dbReference>
<dbReference type="InterPro" id="IPR013783">
    <property type="entry name" value="Ig-like_fold"/>
</dbReference>
<evidence type="ECO:0000313" key="2">
    <source>
        <dbReference type="EMBL" id="SHF23120.1"/>
    </source>
</evidence>
<dbReference type="InterPro" id="IPR016186">
    <property type="entry name" value="C-type_lectin-like/link_sf"/>
</dbReference>
<proteinExistence type="predicted"/>
<organism evidence="2 3">
    <name type="scientific">Alkalibacter saccharofermentans DSM 14828</name>
    <dbReference type="NCBI Taxonomy" id="1120975"/>
    <lineage>
        <taxon>Bacteria</taxon>
        <taxon>Bacillati</taxon>
        <taxon>Bacillota</taxon>
        <taxon>Clostridia</taxon>
        <taxon>Eubacteriales</taxon>
        <taxon>Eubacteriaceae</taxon>
        <taxon>Alkalibacter</taxon>
    </lineage>
</organism>
<protein>
    <submittedName>
        <fullName evidence="2">Ig-like domain (Group 3)</fullName>
    </submittedName>
</protein>
<dbReference type="EMBL" id="FQTU01000021">
    <property type="protein sequence ID" value="SHF23120.1"/>
    <property type="molecule type" value="Genomic_DNA"/>
</dbReference>
<dbReference type="OrthoDB" id="1524817at2"/>
<dbReference type="Proteomes" id="UP000184251">
    <property type="component" value="Unassembled WGS sequence"/>
</dbReference>
<name>A0A1M4ZYI6_9FIRM</name>
<dbReference type="InterPro" id="IPR032109">
    <property type="entry name" value="Big_3_5"/>
</dbReference>
<keyword evidence="3" id="KW-1185">Reference proteome</keyword>
<dbReference type="PROSITE" id="PS50041">
    <property type="entry name" value="C_TYPE_LECTIN_2"/>
    <property type="match status" value="1"/>
</dbReference>
<evidence type="ECO:0000313" key="3">
    <source>
        <dbReference type="Proteomes" id="UP000184251"/>
    </source>
</evidence>
<dbReference type="SMART" id="SM00034">
    <property type="entry name" value="CLECT"/>
    <property type="match status" value="1"/>
</dbReference>
<feature type="domain" description="C-type lectin" evidence="1">
    <location>
        <begin position="141"/>
        <end position="282"/>
    </location>
</feature>
<dbReference type="Gene3D" id="3.10.100.10">
    <property type="entry name" value="Mannose-Binding Protein A, subunit A"/>
    <property type="match status" value="1"/>
</dbReference>
<dbReference type="SUPFAM" id="SSF56436">
    <property type="entry name" value="C-type lectin-like"/>
    <property type="match status" value="1"/>
</dbReference>
<dbReference type="Pfam" id="PF18676">
    <property type="entry name" value="MBG_2"/>
    <property type="match status" value="1"/>
</dbReference>
<dbReference type="InterPro" id="IPR041248">
    <property type="entry name" value="YDG"/>
</dbReference>
<reference evidence="2 3" key="1">
    <citation type="submission" date="2016-11" db="EMBL/GenBank/DDBJ databases">
        <authorList>
            <person name="Jaros S."/>
            <person name="Januszkiewicz K."/>
            <person name="Wedrychowicz H."/>
        </authorList>
    </citation>
    <scope>NUCLEOTIDE SEQUENCE [LARGE SCALE GENOMIC DNA]</scope>
    <source>
        <strain evidence="2 3">DSM 14828</strain>
    </source>
</reference>